<dbReference type="EMBL" id="CAFBMW010000051">
    <property type="protein sequence ID" value="CAB4965123.1"/>
    <property type="molecule type" value="Genomic_DNA"/>
</dbReference>
<reference evidence="2" key="1">
    <citation type="submission" date="2020-05" db="EMBL/GenBank/DDBJ databases">
        <authorList>
            <person name="Chiriac C."/>
            <person name="Salcher M."/>
            <person name="Ghai R."/>
            <person name="Kavagutti S V."/>
        </authorList>
    </citation>
    <scope>NUCLEOTIDE SEQUENCE</scope>
</reference>
<name>A0A6J7LEC3_9ZZZZ</name>
<evidence type="ECO:0000256" key="1">
    <source>
        <dbReference type="SAM" id="Phobius"/>
    </source>
</evidence>
<organism evidence="2">
    <name type="scientific">freshwater metagenome</name>
    <dbReference type="NCBI Taxonomy" id="449393"/>
    <lineage>
        <taxon>unclassified sequences</taxon>
        <taxon>metagenomes</taxon>
        <taxon>ecological metagenomes</taxon>
    </lineage>
</organism>
<proteinExistence type="predicted"/>
<keyword evidence="1" id="KW-0812">Transmembrane</keyword>
<sequence length="245" mass="27823">MIVNAPHGRSYSVRRRWLPWRQRIPVDTILLVTVLAGLELALRVTLVPVVVLLRLLRVLRWELEVRDLGARRDAAVVSREQVRGWAASQQRLRELVREVQHQSVAPAPSGFTVTLTRDAVSMGDDAHDNSRVLVLDDRTAHPTVATLVTAICDGGRWMSIEGAPTTWVLREGDVRRGRGRPLAVLVLLRDRQSPDVHPVVDTSFRVARDGRFHLEHLGIQDVERTIEMVRRDPDGRRPLREDRQA</sequence>
<gene>
    <name evidence="2" type="ORF">UFOPK3662_03657</name>
</gene>
<evidence type="ECO:0000313" key="2">
    <source>
        <dbReference type="EMBL" id="CAB4965123.1"/>
    </source>
</evidence>
<feature type="transmembrane region" description="Helical" evidence="1">
    <location>
        <begin position="29"/>
        <end position="56"/>
    </location>
</feature>
<accession>A0A6J7LEC3</accession>
<keyword evidence="1" id="KW-1133">Transmembrane helix</keyword>
<protein>
    <submittedName>
        <fullName evidence="2">Unannotated protein</fullName>
    </submittedName>
</protein>
<keyword evidence="1" id="KW-0472">Membrane</keyword>
<dbReference type="AlphaFoldDB" id="A0A6J7LEC3"/>